<protein>
    <submittedName>
        <fullName evidence="4">Uncharacterized protein</fullName>
    </submittedName>
</protein>
<keyword evidence="3" id="KW-0342">GTP-binding</keyword>
<dbReference type="EMBL" id="KN824306">
    <property type="protein sequence ID" value="KIM26429.1"/>
    <property type="molecule type" value="Genomic_DNA"/>
</dbReference>
<dbReference type="SMART" id="SM00174">
    <property type="entry name" value="RHO"/>
    <property type="match status" value="1"/>
</dbReference>
<dbReference type="STRING" id="933852.A0A0C3B2L4"/>
<reference evidence="5" key="2">
    <citation type="submission" date="2015-01" db="EMBL/GenBank/DDBJ databases">
        <title>Evolutionary Origins and Diversification of the Mycorrhizal Mutualists.</title>
        <authorList>
            <consortium name="DOE Joint Genome Institute"/>
            <consortium name="Mycorrhizal Genomics Consortium"/>
            <person name="Kohler A."/>
            <person name="Kuo A."/>
            <person name="Nagy L.G."/>
            <person name="Floudas D."/>
            <person name="Copeland A."/>
            <person name="Barry K.W."/>
            <person name="Cichocki N."/>
            <person name="Veneault-Fourrey C."/>
            <person name="LaButti K."/>
            <person name="Lindquist E.A."/>
            <person name="Lipzen A."/>
            <person name="Lundell T."/>
            <person name="Morin E."/>
            <person name="Murat C."/>
            <person name="Riley R."/>
            <person name="Ohm R."/>
            <person name="Sun H."/>
            <person name="Tunlid A."/>
            <person name="Henrissat B."/>
            <person name="Grigoriev I.V."/>
            <person name="Hibbett D.S."/>
            <person name="Martin F."/>
        </authorList>
    </citation>
    <scope>NUCLEOTIDE SEQUENCE [LARGE SCALE GENOMIC DNA]</scope>
    <source>
        <strain evidence="5">MAFF 305830</strain>
    </source>
</reference>
<dbReference type="PANTHER" id="PTHR24072">
    <property type="entry name" value="RHO FAMILY GTPASE"/>
    <property type="match status" value="1"/>
</dbReference>
<dbReference type="OrthoDB" id="8830751at2759"/>
<keyword evidence="1" id="KW-0488">Methylation</keyword>
<keyword evidence="5" id="KW-1185">Reference proteome</keyword>
<dbReference type="GO" id="GO:0007264">
    <property type="term" value="P:small GTPase-mediated signal transduction"/>
    <property type="evidence" value="ECO:0007669"/>
    <property type="project" value="InterPro"/>
</dbReference>
<reference evidence="4 5" key="1">
    <citation type="submission" date="2014-04" db="EMBL/GenBank/DDBJ databases">
        <authorList>
            <consortium name="DOE Joint Genome Institute"/>
            <person name="Kuo A."/>
            <person name="Zuccaro A."/>
            <person name="Kohler A."/>
            <person name="Nagy L.G."/>
            <person name="Floudas D."/>
            <person name="Copeland A."/>
            <person name="Barry K.W."/>
            <person name="Cichocki N."/>
            <person name="Veneault-Fourrey C."/>
            <person name="LaButti K."/>
            <person name="Lindquist E.A."/>
            <person name="Lipzen A."/>
            <person name="Lundell T."/>
            <person name="Morin E."/>
            <person name="Murat C."/>
            <person name="Sun H."/>
            <person name="Tunlid A."/>
            <person name="Henrissat B."/>
            <person name="Grigoriev I.V."/>
            <person name="Hibbett D.S."/>
            <person name="Martin F."/>
            <person name="Nordberg H.P."/>
            <person name="Cantor M.N."/>
            <person name="Hua S.X."/>
        </authorList>
    </citation>
    <scope>NUCLEOTIDE SEQUENCE [LARGE SCALE GENOMIC DNA]</scope>
    <source>
        <strain evidence="4 5">MAFF 305830</strain>
    </source>
</reference>
<keyword evidence="2" id="KW-0547">Nucleotide-binding</keyword>
<dbReference type="SUPFAM" id="SSF52540">
    <property type="entry name" value="P-loop containing nucleoside triphosphate hydrolases"/>
    <property type="match status" value="1"/>
</dbReference>
<dbReference type="PRINTS" id="PR00449">
    <property type="entry name" value="RASTRNSFRMNG"/>
</dbReference>
<evidence type="ECO:0000313" key="5">
    <source>
        <dbReference type="Proteomes" id="UP000054097"/>
    </source>
</evidence>
<organism evidence="4 5">
    <name type="scientific">Serendipita vermifera MAFF 305830</name>
    <dbReference type="NCBI Taxonomy" id="933852"/>
    <lineage>
        <taxon>Eukaryota</taxon>
        <taxon>Fungi</taxon>
        <taxon>Dikarya</taxon>
        <taxon>Basidiomycota</taxon>
        <taxon>Agaricomycotina</taxon>
        <taxon>Agaricomycetes</taxon>
        <taxon>Sebacinales</taxon>
        <taxon>Serendipitaceae</taxon>
        <taxon>Serendipita</taxon>
    </lineage>
</organism>
<dbReference type="GO" id="GO:0003924">
    <property type="term" value="F:GTPase activity"/>
    <property type="evidence" value="ECO:0007669"/>
    <property type="project" value="InterPro"/>
</dbReference>
<dbReference type="InterPro" id="IPR027417">
    <property type="entry name" value="P-loop_NTPase"/>
</dbReference>
<name>A0A0C3B2L4_SERVB</name>
<evidence type="ECO:0000256" key="3">
    <source>
        <dbReference type="ARBA" id="ARBA00023134"/>
    </source>
</evidence>
<sequence>MSPRRRQVVFIGDGAVGKTSLLAVMVVGNFPEFYVPTVLENRTLAIDVKGEAVQLDFWDTAAHCESETSYIPRLYSEAHVILICVSIDSPDSLDNVVEKWAPDVRHFARKTPLIIVGCKKDLRDDPNTLQTLASYRQVPTTYEQGQEMARLVDATYVECSAKTGEGVREVLLEIAERVDVKETSRGWKASGCIVM</sequence>
<dbReference type="Pfam" id="PF00071">
    <property type="entry name" value="Ras"/>
    <property type="match status" value="1"/>
</dbReference>
<proteinExistence type="predicted"/>
<evidence type="ECO:0000256" key="1">
    <source>
        <dbReference type="ARBA" id="ARBA00022481"/>
    </source>
</evidence>
<evidence type="ECO:0000313" key="4">
    <source>
        <dbReference type="EMBL" id="KIM26429.1"/>
    </source>
</evidence>
<dbReference type="GO" id="GO:0005525">
    <property type="term" value="F:GTP binding"/>
    <property type="evidence" value="ECO:0007669"/>
    <property type="project" value="UniProtKB-KW"/>
</dbReference>
<dbReference type="InterPro" id="IPR001806">
    <property type="entry name" value="Small_GTPase"/>
</dbReference>
<dbReference type="NCBIfam" id="TIGR00231">
    <property type="entry name" value="small_GTP"/>
    <property type="match status" value="1"/>
</dbReference>
<dbReference type="HOGENOM" id="CLU_041217_21_2_1"/>
<dbReference type="InterPro" id="IPR003578">
    <property type="entry name" value="Small_GTPase_Rho"/>
</dbReference>
<dbReference type="PROSITE" id="PS51420">
    <property type="entry name" value="RHO"/>
    <property type="match status" value="1"/>
</dbReference>
<accession>A0A0C3B2L4</accession>
<dbReference type="AlphaFoldDB" id="A0A0C3B2L4"/>
<evidence type="ECO:0000256" key="2">
    <source>
        <dbReference type="ARBA" id="ARBA00022741"/>
    </source>
</evidence>
<dbReference type="Proteomes" id="UP000054097">
    <property type="component" value="Unassembled WGS sequence"/>
</dbReference>
<gene>
    <name evidence="4" type="ORF">M408DRAFT_330600</name>
</gene>
<dbReference type="SMART" id="SM00173">
    <property type="entry name" value="RAS"/>
    <property type="match status" value="1"/>
</dbReference>
<dbReference type="InterPro" id="IPR005225">
    <property type="entry name" value="Small_GTP-bd"/>
</dbReference>
<dbReference type="PROSITE" id="PS51421">
    <property type="entry name" value="RAS"/>
    <property type="match status" value="1"/>
</dbReference>
<dbReference type="Gene3D" id="3.40.50.300">
    <property type="entry name" value="P-loop containing nucleotide triphosphate hydrolases"/>
    <property type="match status" value="1"/>
</dbReference>
<dbReference type="PROSITE" id="PS51419">
    <property type="entry name" value="RAB"/>
    <property type="match status" value="1"/>
</dbReference>
<dbReference type="SMART" id="SM00175">
    <property type="entry name" value="RAB"/>
    <property type="match status" value="1"/>
</dbReference>